<evidence type="ECO:0000313" key="2">
    <source>
        <dbReference type="Proteomes" id="UP000237925"/>
    </source>
</evidence>
<name>A0A2R3QAH3_9BURK</name>
<dbReference type="AlphaFoldDB" id="A0A2R3QAH3"/>
<sequence>MNSLLRITLDTSAEQTERLQALQRGFAQVCNALAPLVQQTRVWNRVALHHLAYRQLREQFPEMGSQMVCNAIYSVSRTSRVVFQHPGSPFHLSRLEGKALPLLRFADTCPVYFDRHTLSVKGGQLSMFTLDGRMRFQLGLKPEDEALFATHKLREIVLSRSEGGGYGLSFAFVDQQAALEPGAAAQPVEQDAEIPEYVMVEETL</sequence>
<dbReference type="Proteomes" id="UP000237925">
    <property type="component" value="Chromosome"/>
</dbReference>
<evidence type="ECO:0000313" key="1">
    <source>
        <dbReference type="EMBL" id="AVO48637.1"/>
    </source>
</evidence>
<dbReference type="RefSeq" id="WP_106683117.1">
    <property type="nucleotide sequence ID" value="NZ_CP027667.1"/>
</dbReference>
<dbReference type="OrthoDB" id="8817583at2"/>
<keyword evidence="2" id="KW-1185">Reference proteome</keyword>
<protein>
    <recommendedName>
        <fullName evidence="3">Transposase</fullName>
    </recommendedName>
</protein>
<evidence type="ECO:0008006" key="3">
    <source>
        <dbReference type="Google" id="ProtNLM"/>
    </source>
</evidence>
<proteinExistence type="predicted"/>
<gene>
    <name evidence="1" type="ORF">C6568_04650</name>
</gene>
<accession>A0A2R3QAH3</accession>
<reference evidence="1 2" key="1">
    <citation type="submission" date="2018-03" db="EMBL/GenBank/DDBJ databases">
        <title>Genome sequencing of Melaminivora sp.</title>
        <authorList>
            <person name="Kim S.-J."/>
            <person name="Heo J."/>
            <person name="Ahn J.-H."/>
            <person name="Kwon S.-W."/>
        </authorList>
    </citation>
    <scope>NUCLEOTIDE SEQUENCE [LARGE SCALE GENOMIC DNA]</scope>
    <source>
        <strain evidence="1 2">SC2-9</strain>
    </source>
</reference>
<dbReference type="KEGG" id="mela:C6568_04650"/>
<organism evidence="1 2">
    <name type="scientific">Melaminivora suipulveris</name>
    <dbReference type="NCBI Taxonomy" id="2109913"/>
    <lineage>
        <taxon>Bacteria</taxon>
        <taxon>Pseudomonadati</taxon>
        <taxon>Pseudomonadota</taxon>
        <taxon>Betaproteobacteria</taxon>
        <taxon>Burkholderiales</taxon>
        <taxon>Comamonadaceae</taxon>
        <taxon>Melaminivora</taxon>
    </lineage>
</organism>
<dbReference type="EMBL" id="CP027667">
    <property type="protein sequence ID" value="AVO48637.1"/>
    <property type="molecule type" value="Genomic_DNA"/>
</dbReference>